<dbReference type="Proteomes" id="UP001235840">
    <property type="component" value="Unassembled WGS sequence"/>
</dbReference>
<evidence type="ECO:0000256" key="2">
    <source>
        <dbReference type="ARBA" id="ARBA00023002"/>
    </source>
</evidence>
<dbReference type="PANTHER" id="PTHR44196:SF1">
    <property type="entry name" value="DEHYDROGENASE_REDUCTASE SDR FAMILY MEMBER 7B"/>
    <property type="match status" value="1"/>
</dbReference>
<name>A0ABT9VX16_9BACI</name>
<accession>A0ABT9VX16</accession>
<dbReference type="InterPro" id="IPR036291">
    <property type="entry name" value="NAD(P)-bd_dom_sf"/>
</dbReference>
<dbReference type="Pfam" id="PF00106">
    <property type="entry name" value="adh_short"/>
    <property type="match status" value="1"/>
</dbReference>
<evidence type="ECO:0000256" key="1">
    <source>
        <dbReference type="ARBA" id="ARBA00006484"/>
    </source>
</evidence>
<dbReference type="Gene3D" id="3.40.50.720">
    <property type="entry name" value="NAD(P)-binding Rossmann-like Domain"/>
    <property type="match status" value="1"/>
</dbReference>
<evidence type="ECO:0000313" key="4">
    <source>
        <dbReference type="Proteomes" id="UP001235840"/>
    </source>
</evidence>
<keyword evidence="4" id="KW-1185">Reference proteome</keyword>
<keyword evidence="2" id="KW-0560">Oxidoreductase</keyword>
<comment type="caution">
    <text evidence="3">The sequence shown here is derived from an EMBL/GenBank/DDBJ whole genome shotgun (WGS) entry which is preliminary data.</text>
</comment>
<dbReference type="PANTHER" id="PTHR44196">
    <property type="entry name" value="DEHYDROGENASE/REDUCTASE SDR FAMILY MEMBER 7B"/>
    <property type="match status" value="1"/>
</dbReference>
<evidence type="ECO:0000313" key="3">
    <source>
        <dbReference type="EMBL" id="MDQ0165534.1"/>
    </source>
</evidence>
<sequence length="63" mass="6603">MTKFNIQGMNLKDLKGKIVMITGATKGLGRELALAFAAQGAYLSVCARQLLGKGSGEASFTKP</sequence>
<dbReference type="InterPro" id="IPR002347">
    <property type="entry name" value="SDR_fam"/>
</dbReference>
<comment type="similarity">
    <text evidence="1">Belongs to the short-chain dehydrogenases/reductases (SDR) family.</text>
</comment>
<gene>
    <name evidence="3" type="ORF">J2S11_001435</name>
</gene>
<dbReference type="EMBL" id="JAUSTY010000005">
    <property type="protein sequence ID" value="MDQ0165534.1"/>
    <property type="molecule type" value="Genomic_DNA"/>
</dbReference>
<dbReference type="SUPFAM" id="SSF51735">
    <property type="entry name" value="NAD(P)-binding Rossmann-fold domains"/>
    <property type="match status" value="1"/>
</dbReference>
<reference evidence="3 4" key="1">
    <citation type="submission" date="2023-07" db="EMBL/GenBank/DDBJ databases">
        <title>Genomic Encyclopedia of Type Strains, Phase IV (KMG-IV): sequencing the most valuable type-strain genomes for metagenomic binning, comparative biology and taxonomic classification.</title>
        <authorList>
            <person name="Goeker M."/>
        </authorList>
    </citation>
    <scope>NUCLEOTIDE SEQUENCE [LARGE SCALE GENOMIC DNA]</scope>
    <source>
        <strain evidence="3 4">DSM 12751</strain>
    </source>
</reference>
<proteinExistence type="inferred from homology"/>
<organism evidence="3 4">
    <name type="scientific">Caldalkalibacillus horti</name>
    <dbReference type="NCBI Taxonomy" id="77523"/>
    <lineage>
        <taxon>Bacteria</taxon>
        <taxon>Bacillati</taxon>
        <taxon>Bacillota</taxon>
        <taxon>Bacilli</taxon>
        <taxon>Bacillales</taxon>
        <taxon>Bacillaceae</taxon>
        <taxon>Caldalkalibacillus</taxon>
    </lineage>
</organism>
<dbReference type="RefSeq" id="WP_307392751.1">
    <property type="nucleotide sequence ID" value="NZ_BAAADK010000011.1"/>
</dbReference>
<protein>
    <submittedName>
        <fullName evidence="3">NAD(P)-dependent dehydrogenase (Short-subunit alcohol dehydrogenase family)</fullName>
    </submittedName>
</protein>